<protein>
    <submittedName>
        <fullName evidence="1">Uncharacterized protein</fullName>
    </submittedName>
</protein>
<evidence type="ECO:0000313" key="2">
    <source>
        <dbReference type="Proteomes" id="UP000002734"/>
    </source>
</evidence>
<dbReference type="RefSeq" id="WP_012764828.1">
    <property type="nucleotide sequence ID" value="NC_012880.1"/>
</dbReference>
<dbReference type="AlphaFoldDB" id="C6CCX0"/>
<dbReference type="Proteomes" id="UP000002734">
    <property type="component" value="Chromosome"/>
</dbReference>
<proteinExistence type="predicted"/>
<keyword evidence="2" id="KW-1185">Reference proteome</keyword>
<sequence length="151" mass="15649">MCRTAPSEAFGLVTGYPVDFIFIPGMGRLPVTFVGGQPPLALIAQSSLASGAAGSDRLMAYETVRIFAAAAVAPYLGEAAGQLRLVVMTGEQQGAGRTAFGVVFRGCWLTTLSDAVLSAIRSAAIQPDTVAYDRAPGGSLTAADYLFLPEM</sequence>
<accession>C6CCX0</accession>
<dbReference type="SUPFAM" id="SSF54506">
    <property type="entry name" value="Diaminopimelate epimerase-like"/>
    <property type="match status" value="1"/>
</dbReference>
<organism evidence="1 2">
    <name type="scientific">Musicola paradisiaca (strain Ech703)</name>
    <name type="common">Dickeya paradisiaca</name>
    <name type="synonym">Dickeya dadantii</name>
    <dbReference type="NCBI Taxonomy" id="579405"/>
    <lineage>
        <taxon>Bacteria</taxon>
        <taxon>Pseudomonadati</taxon>
        <taxon>Pseudomonadota</taxon>
        <taxon>Gammaproteobacteria</taxon>
        <taxon>Enterobacterales</taxon>
        <taxon>Pectobacteriaceae</taxon>
        <taxon>Musicola</taxon>
    </lineage>
</organism>
<dbReference type="KEGG" id="dda:Dd703_1207"/>
<dbReference type="EMBL" id="CP001654">
    <property type="protein sequence ID" value="ACS85011.1"/>
    <property type="molecule type" value="Genomic_DNA"/>
</dbReference>
<gene>
    <name evidence="1" type="ordered locus">Dd703_1207</name>
</gene>
<dbReference type="eggNOG" id="COG2828">
    <property type="taxonomic scope" value="Bacteria"/>
</dbReference>
<evidence type="ECO:0000313" key="1">
    <source>
        <dbReference type="EMBL" id="ACS85011.1"/>
    </source>
</evidence>
<dbReference type="HOGENOM" id="CLU_1719453_0_0_6"/>
<name>C6CCX0_MUSP7</name>
<reference evidence="1" key="1">
    <citation type="submission" date="2009-06" db="EMBL/GenBank/DDBJ databases">
        <title>Complete sequence of Dickeya dadantii Ech703.</title>
        <authorList>
            <consortium name="US DOE Joint Genome Institute"/>
            <person name="Lucas S."/>
            <person name="Copeland A."/>
            <person name="Lapidus A."/>
            <person name="Glavina del Rio T."/>
            <person name="Dalin E."/>
            <person name="Tice H."/>
            <person name="Bruce D."/>
            <person name="Goodwin L."/>
            <person name="Pitluck S."/>
            <person name="Chertkov O."/>
            <person name="Brettin T."/>
            <person name="Detter J.C."/>
            <person name="Han C."/>
            <person name="Larimer F."/>
            <person name="Land M."/>
            <person name="Hauser L."/>
            <person name="Kyrpides N."/>
            <person name="Mikhailova N."/>
            <person name="Balakrishnan V."/>
            <person name="Glasner J."/>
            <person name="Perna N.T."/>
        </authorList>
    </citation>
    <scope>NUCLEOTIDE SEQUENCE [LARGE SCALE GENOMIC DNA]</scope>
    <source>
        <strain evidence="1">Ech703</strain>
    </source>
</reference>